<dbReference type="OrthoDB" id="5576875at2759"/>
<evidence type="ECO:0000259" key="2">
    <source>
        <dbReference type="Pfam" id="PF13259"/>
    </source>
</evidence>
<dbReference type="InterPro" id="IPR025124">
    <property type="entry name" value="Gag1-like_clamp"/>
</dbReference>
<gene>
    <name evidence="3" type="ORF">LAFE_0E08306G</name>
</gene>
<accession>A0A1G4MDI4</accession>
<keyword evidence="4" id="KW-1185">Reference proteome</keyword>
<dbReference type="AlphaFoldDB" id="A0A1G4MDI4"/>
<evidence type="ECO:0000313" key="4">
    <source>
        <dbReference type="Proteomes" id="UP000190831"/>
    </source>
</evidence>
<dbReference type="PANTHER" id="PTHR28065">
    <property type="entry name" value="FREQUENIN"/>
    <property type="match status" value="1"/>
</dbReference>
<dbReference type="Proteomes" id="UP000190831">
    <property type="component" value="Chromosome E"/>
</dbReference>
<sequence length="215" mass="24587">MAYKHREASPNGGLKTSIRQMFLKCRAGLQKISREALDTDSDSETCPIDSLFETNAKDSKIFDRNSEDRNSSTSVALTKEMRLTDEDDDLDGLNSSSTNNEAPVEKETFSNFDPVQECNKLRMEIGEPFTAGEQIWKRRRELWTTETSPTAKEASKKHRKRFSEISPQHYIRIYRKLVLEDAPLKEPVNLQDAMKVINAGWVETQKWERAAQGLA</sequence>
<dbReference type="EMBL" id="LT598488">
    <property type="protein sequence ID" value="SCW01835.1"/>
    <property type="molecule type" value="Genomic_DNA"/>
</dbReference>
<dbReference type="STRING" id="4955.A0A1G4MDI4"/>
<dbReference type="Pfam" id="PF13259">
    <property type="entry name" value="clamp_Gag1-like"/>
    <property type="match status" value="1"/>
</dbReference>
<organism evidence="3 4">
    <name type="scientific">Lachancea fermentati</name>
    <name type="common">Zygosaccharomyces fermentati</name>
    <dbReference type="NCBI Taxonomy" id="4955"/>
    <lineage>
        <taxon>Eukaryota</taxon>
        <taxon>Fungi</taxon>
        <taxon>Dikarya</taxon>
        <taxon>Ascomycota</taxon>
        <taxon>Saccharomycotina</taxon>
        <taxon>Saccharomycetes</taxon>
        <taxon>Saccharomycetales</taxon>
        <taxon>Saccharomycetaceae</taxon>
        <taxon>Lachancea</taxon>
    </lineage>
</organism>
<dbReference type="OMA" id="WTETRKW"/>
<evidence type="ECO:0000313" key="3">
    <source>
        <dbReference type="EMBL" id="SCW01835.1"/>
    </source>
</evidence>
<protein>
    <submittedName>
        <fullName evidence="3">LAFE_0E08306g1_1</fullName>
    </submittedName>
</protein>
<name>A0A1G4MDI4_LACFM</name>
<evidence type="ECO:0000256" key="1">
    <source>
        <dbReference type="SAM" id="MobiDB-lite"/>
    </source>
</evidence>
<feature type="region of interest" description="Disordered" evidence="1">
    <location>
        <begin position="63"/>
        <end position="105"/>
    </location>
</feature>
<dbReference type="PANTHER" id="PTHR28065:SF1">
    <property type="entry name" value="DUF4050 DOMAIN-CONTAINING PROTEIN"/>
    <property type="match status" value="1"/>
</dbReference>
<proteinExistence type="predicted"/>
<reference evidence="4" key="1">
    <citation type="submission" date="2016-03" db="EMBL/GenBank/DDBJ databases">
        <authorList>
            <person name="Devillers H."/>
        </authorList>
    </citation>
    <scope>NUCLEOTIDE SEQUENCE [LARGE SCALE GENOMIC DNA]</scope>
</reference>
<dbReference type="InterPro" id="IPR053274">
    <property type="entry name" value="Fluconazole_resistance"/>
</dbReference>
<feature type="domain" description="Gag1-like clamp" evidence="2">
    <location>
        <begin position="128"/>
        <end position="208"/>
    </location>
</feature>